<dbReference type="InterPro" id="IPR015422">
    <property type="entry name" value="PyrdxlP-dep_Trfase_small"/>
</dbReference>
<dbReference type="EMBL" id="JAVBVO010000005">
    <property type="protein sequence ID" value="MDZ5760193.1"/>
    <property type="molecule type" value="Genomic_DNA"/>
</dbReference>
<evidence type="ECO:0000256" key="2">
    <source>
        <dbReference type="ARBA" id="ARBA00006490"/>
    </source>
</evidence>
<reference evidence="9" key="1">
    <citation type="submission" date="2023-08" db="EMBL/GenBank/DDBJ databases">
        <title>Genomic characterization of piscicolin 126 produced by Carnobacterium maltaromaticum CM22 strain isolated from salmon (Salmo salar).</title>
        <authorList>
            <person name="Gonzalez-Gragera E."/>
            <person name="Garcia-Lopez J.D."/>
            <person name="Teso-Perez C."/>
            <person name="Gimenez-Hernandez I."/>
            <person name="Peralta-Sanchez J.M."/>
            <person name="Valdivia E."/>
            <person name="Montalban-Lopez M."/>
            <person name="Martin-Platero A.M."/>
            <person name="Banos A."/>
            <person name="Martinez-Bueno M."/>
        </authorList>
    </citation>
    <scope>NUCLEOTIDE SEQUENCE</scope>
    <source>
        <strain evidence="9">CM22</strain>
    </source>
</reference>
<comment type="cofactor">
    <cofactor evidence="1 7">
        <name>pyridoxal 5'-phosphate</name>
        <dbReference type="ChEBI" id="CHEBI:597326"/>
    </cofactor>
</comment>
<evidence type="ECO:0000256" key="5">
    <source>
        <dbReference type="ARBA" id="ARBA00023004"/>
    </source>
</evidence>
<keyword evidence="6" id="KW-0411">Iron-sulfur</keyword>
<gene>
    <name evidence="9" type="ORF">RAK27_16265</name>
</gene>
<dbReference type="InterPro" id="IPR015424">
    <property type="entry name" value="PyrdxlP-dep_Trfase"/>
</dbReference>
<keyword evidence="5" id="KW-0408">Iron</keyword>
<dbReference type="SUPFAM" id="SSF53383">
    <property type="entry name" value="PLP-dependent transferases"/>
    <property type="match status" value="1"/>
</dbReference>
<dbReference type="InterPro" id="IPR000192">
    <property type="entry name" value="Aminotrans_V_dom"/>
</dbReference>
<dbReference type="PANTHER" id="PTHR11601:SF50">
    <property type="entry name" value="CYSTEINE DESULFURASE ISCS 2-RELATED"/>
    <property type="match status" value="1"/>
</dbReference>
<feature type="domain" description="Aminotransferase class V" evidence="8">
    <location>
        <begin position="2"/>
        <end position="364"/>
    </location>
</feature>
<evidence type="ECO:0000313" key="10">
    <source>
        <dbReference type="Proteomes" id="UP001290462"/>
    </source>
</evidence>
<evidence type="ECO:0000256" key="1">
    <source>
        <dbReference type="ARBA" id="ARBA00001933"/>
    </source>
</evidence>
<dbReference type="GO" id="GO:0031071">
    <property type="term" value="F:cysteine desulfurase activity"/>
    <property type="evidence" value="ECO:0007669"/>
    <property type="project" value="UniProtKB-ARBA"/>
</dbReference>
<proteinExistence type="inferred from homology"/>
<comment type="similarity">
    <text evidence="2">Belongs to the class-V pyridoxal-phosphate-dependent aminotransferase family. NifS/IscS subfamily.</text>
</comment>
<evidence type="ECO:0000259" key="8">
    <source>
        <dbReference type="Pfam" id="PF00266"/>
    </source>
</evidence>
<evidence type="ECO:0000313" key="9">
    <source>
        <dbReference type="EMBL" id="MDZ5760193.1"/>
    </source>
</evidence>
<dbReference type="PANTHER" id="PTHR11601">
    <property type="entry name" value="CYSTEINE DESULFURYLASE FAMILY MEMBER"/>
    <property type="match status" value="1"/>
</dbReference>
<evidence type="ECO:0000256" key="6">
    <source>
        <dbReference type="ARBA" id="ARBA00023014"/>
    </source>
</evidence>
<protein>
    <submittedName>
        <fullName evidence="9">Cysteine desulfurase family protein</fullName>
    </submittedName>
</protein>
<comment type="caution">
    <text evidence="9">The sequence shown here is derived from an EMBL/GenBank/DDBJ whole genome shotgun (WGS) entry which is preliminary data.</text>
</comment>
<dbReference type="Gene3D" id="1.10.260.50">
    <property type="match status" value="1"/>
</dbReference>
<dbReference type="Gene3D" id="3.90.1150.10">
    <property type="entry name" value="Aspartate Aminotransferase, domain 1"/>
    <property type="match status" value="1"/>
</dbReference>
<dbReference type="GO" id="GO:0046872">
    <property type="term" value="F:metal ion binding"/>
    <property type="evidence" value="ECO:0007669"/>
    <property type="project" value="UniProtKB-KW"/>
</dbReference>
<evidence type="ECO:0000256" key="3">
    <source>
        <dbReference type="ARBA" id="ARBA00022723"/>
    </source>
</evidence>
<keyword evidence="3" id="KW-0479">Metal-binding</keyword>
<evidence type="ECO:0000256" key="7">
    <source>
        <dbReference type="RuleBase" id="RU004504"/>
    </source>
</evidence>
<dbReference type="Proteomes" id="UP001290462">
    <property type="component" value="Unassembled WGS sequence"/>
</dbReference>
<dbReference type="FunFam" id="3.40.640.10:FF:000084">
    <property type="entry name" value="IscS-like cysteine desulfurase"/>
    <property type="match status" value="1"/>
</dbReference>
<dbReference type="PIRSF" id="PIRSF005572">
    <property type="entry name" value="NifS"/>
    <property type="match status" value="1"/>
</dbReference>
<dbReference type="PROSITE" id="PS00595">
    <property type="entry name" value="AA_TRANSFER_CLASS_5"/>
    <property type="match status" value="1"/>
</dbReference>
<name>A0AAW9JX89_CARML</name>
<dbReference type="InterPro" id="IPR016454">
    <property type="entry name" value="Cysteine_dSase"/>
</dbReference>
<evidence type="ECO:0000256" key="4">
    <source>
        <dbReference type="ARBA" id="ARBA00022898"/>
    </source>
</evidence>
<dbReference type="Pfam" id="PF00266">
    <property type="entry name" value="Aminotran_5"/>
    <property type="match status" value="1"/>
</dbReference>
<accession>A0AAW9JX89</accession>
<dbReference type="AlphaFoldDB" id="A0AAW9JX89"/>
<organism evidence="9 10">
    <name type="scientific">Carnobacterium maltaromaticum</name>
    <name type="common">Carnobacterium piscicola</name>
    <dbReference type="NCBI Taxonomy" id="2751"/>
    <lineage>
        <taxon>Bacteria</taxon>
        <taxon>Bacillati</taxon>
        <taxon>Bacillota</taxon>
        <taxon>Bacilli</taxon>
        <taxon>Lactobacillales</taxon>
        <taxon>Carnobacteriaceae</taxon>
        <taxon>Carnobacterium</taxon>
    </lineage>
</organism>
<keyword evidence="4" id="KW-0663">Pyridoxal phosphate</keyword>
<dbReference type="GO" id="GO:0051536">
    <property type="term" value="F:iron-sulfur cluster binding"/>
    <property type="evidence" value="ECO:0007669"/>
    <property type="project" value="UniProtKB-KW"/>
</dbReference>
<dbReference type="RefSeq" id="WP_101702067.1">
    <property type="nucleotide sequence ID" value="NZ_CBCPHT010000002.1"/>
</dbReference>
<dbReference type="InterPro" id="IPR015421">
    <property type="entry name" value="PyrdxlP-dep_Trfase_major"/>
</dbReference>
<dbReference type="Gene3D" id="3.40.640.10">
    <property type="entry name" value="Type I PLP-dependent aspartate aminotransferase-like (Major domain)"/>
    <property type="match status" value="1"/>
</dbReference>
<sequence length="379" mass="41319">MIYFDNSATTQTDPSVVATYVKVTEEVFGNPSSLHHLGDHADGLLQQSRKQVASIMGVEPKEIFFTSGGTEGDNWAIKGTAIEKGKYGKHLITSSVEHPAVKESMAQLEKQGFEVTYLSVNREGIISLEELKEALRSDTILVSIMAVNNEVGSIQPIAEIGEILKAYPKVHFHVDAVQAIGKIKLDLSASSRVDLATFSAHKFHGPRGIGFMYIRQGKKIAPLLSGGGQEFGRRSGTENLAGIVAMSKALRLLYTDALVKQQKQREIKEYLSAGLEKYSKVSIFSSPTGAPHILCFALRGIRGEVFVHAMEKVGIYISTTSACSSRSQTSSSTLSAMHVPENLATSAVRVSLTDTNTLAEAKQFLVEFAKLEEQFRDIH</sequence>
<dbReference type="InterPro" id="IPR020578">
    <property type="entry name" value="Aminotrans_V_PyrdxlP_BS"/>
</dbReference>